<dbReference type="AlphaFoldDB" id="A0A9N8VZT7"/>
<protein>
    <submittedName>
        <fullName evidence="2">14814_t:CDS:1</fullName>
    </submittedName>
</protein>
<sequence>MCTENIKWLRGFVANHYDIFKDFKVQYLANKKLNTLIKLGKRKADEIDKELATNFESDSGNLIKAELPLTFEGLNIDNRTTQAITLQLEETKLELKNTKKKLRESSIMIDQLHEQLDRTSSTNSTIDPESVSDIIDQLINKGKLGSLVLVSTNIYLELVLNQSYPICGNNEITSRKYTIKVIGLNIHITVIYSNCETQMNYNNKTNDIDFRKQ</sequence>
<accession>A0A9N8VZT7</accession>
<reference evidence="2" key="1">
    <citation type="submission" date="2021-06" db="EMBL/GenBank/DDBJ databases">
        <authorList>
            <person name="Kallberg Y."/>
            <person name="Tangrot J."/>
            <person name="Rosling A."/>
        </authorList>
    </citation>
    <scope>NUCLEOTIDE SEQUENCE</scope>
    <source>
        <strain evidence="2">IN212</strain>
    </source>
</reference>
<proteinExistence type="predicted"/>
<dbReference type="Proteomes" id="UP000789396">
    <property type="component" value="Unassembled WGS sequence"/>
</dbReference>
<dbReference type="EMBL" id="CAJVPZ010000464">
    <property type="protein sequence ID" value="CAG8466165.1"/>
    <property type="molecule type" value="Genomic_DNA"/>
</dbReference>
<feature type="coiled-coil region" evidence="1">
    <location>
        <begin position="81"/>
        <end position="115"/>
    </location>
</feature>
<keyword evidence="1" id="KW-0175">Coiled coil</keyword>
<organism evidence="2 3">
    <name type="scientific">Racocetra fulgida</name>
    <dbReference type="NCBI Taxonomy" id="60492"/>
    <lineage>
        <taxon>Eukaryota</taxon>
        <taxon>Fungi</taxon>
        <taxon>Fungi incertae sedis</taxon>
        <taxon>Mucoromycota</taxon>
        <taxon>Glomeromycotina</taxon>
        <taxon>Glomeromycetes</taxon>
        <taxon>Diversisporales</taxon>
        <taxon>Gigasporaceae</taxon>
        <taxon>Racocetra</taxon>
    </lineage>
</organism>
<evidence type="ECO:0000313" key="3">
    <source>
        <dbReference type="Proteomes" id="UP000789396"/>
    </source>
</evidence>
<comment type="caution">
    <text evidence="2">The sequence shown here is derived from an EMBL/GenBank/DDBJ whole genome shotgun (WGS) entry which is preliminary data.</text>
</comment>
<keyword evidence="3" id="KW-1185">Reference proteome</keyword>
<evidence type="ECO:0000313" key="2">
    <source>
        <dbReference type="EMBL" id="CAG8466165.1"/>
    </source>
</evidence>
<evidence type="ECO:0000256" key="1">
    <source>
        <dbReference type="SAM" id="Coils"/>
    </source>
</evidence>
<dbReference type="OrthoDB" id="2424599at2759"/>
<name>A0A9N8VZT7_9GLOM</name>
<gene>
    <name evidence="2" type="ORF">RFULGI_LOCUS908</name>
</gene>